<name>A0A0G4NLE1_VERLO</name>
<dbReference type="Proteomes" id="UP000045706">
    <property type="component" value="Unassembled WGS sequence"/>
</dbReference>
<organism evidence="2 4">
    <name type="scientific">Verticillium longisporum</name>
    <name type="common">Verticillium dahliae var. longisporum</name>
    <dbReference type="NCBI Taxonomy" id="100787"/>
    <lineage>
        <taxon>Eukaryota</taxon>
        <taxon>Fungi</taxon>
        <taxon>Dikarya</taxon>
        <taxon>Ascomycota</taxon>
        <taxon>Pezizomycotina</taxon>
        <taxon>Sordariomycetes</taxon>
        <taxon>Hypocreomycetidae</taxon>
        <taxon>Glomerellales</taxon>
        <taxon>Plectosphaerellaceae</taxon>
        <taxon>Verticillium</taxon>
    </lineage>
</organism>
<evidence type="ECO:0000313" key="3">
    <source>
        <dbReference type="Proteomes" id="UP000044602"/>
    </source>
</evidence>
<reference evidence="3 4" key="1">
    <citation type="submission" date="2015-05" db="EMBL/GenBank/DDBJ databases">
        <authorList>
            <person name="Fogelqvist Johan"/>
        </authorList>
    </citation>
    <scope>NUCLEOTIDE SEQUENCE [LARGE SCALE GENOMIC DNA]</scope>
    <source>
        <strain evidence="1">VL1</strain>
        <strain evidence="2">VL2</strain>
    </source>
</reference>
<dbReference type="InterPro" id="IPR022198">
    <property type="entry name" value="DUF3723"/>
</dbReference>
<dbReference type="Proteomes" id="UP000044602">
    <property type="component" value="Unassembled WGS sequence"/>
</dbReference>
<dbReference type="AlphaFoldDB" id="A0A0G4NLE1"/>
<keyword evidence="3" id="KW-1185">Reference proteome</keyword>
<proteinExistence type="predicted"/>
<protein>
    <submittedName>
        <fullName evidence="2">Uncharacterized protein</fullName>
    </submittedName>
</protein>
<accession>A0A0G4NLE1</accession>
<dbReference type="EMBL" id="CVQI01036384">
    <property type="protein sequence ID" value="CRK47265.1"/>
    <property type="molecule type" value="Genomic_DNA"/>
</dbReference>
<dbReference type="STRING" id="100787.A0A0G4NLE1"/>
<evidence type="ECO:0000313" key="1">
    <source>
        <dbReference type="EMBL" id="CRK12743.1"/>
    </source>
</evidence>
<evidence type="ECO:0000313" key="2">
    <source>
        <dbReference type="EMBL" id="CRK47265.1"/>
    </source>
</evidence>
<evidence type="ECO:0000313" key="4">
    <source>
        <dbReference type="Proteomes" id="UP000045706"/>
    </source>
</evidence>
<dbReference type="EMBL" id="CVQH01004002">
    <property type="protein sequence ID" value="CRK12743.1"/>
    <property type="molecule type" value="Genomic_DNA"/>
</dbReference>
<sequence length="201" mass="23258">MARTSLKYLSRQIEAEKSLKHLGTVSVSLDALSFPYSELRCALIDEYTNEKKLDDGEFYYKIRELQGRFGIKNLYFEMRWWAHMRNFYDYVFEKKESVMRRLIREDVEAIQLSAPGVSAEDADRLRGRIKGGMIFKAFTDQERESIWINLCEATKDCLTPSLFGFFENLNTATAPRDYIICPGRGVLGAFASSRWMSGPNI</sequence>
<dbReference type="Pfam" id="PF12520">
    <property type="entry name" value="DUF3723"/>
    <property type="match status" value="1"/>
</dbReference>
<gene>
    <name evidence="1" type="ORF">BN1708_010589</name>
    <name evidence="2" type="ORF">BN1723_007442</name>
</gene>